<dbReference type="AlphaFoldDB" id="A0AAV8V992"/>
<name>A0AAV8V992_9CUCU</name>
<accession>A0AAV8V992</accession>
<gene>
    <name evidence="1" type="ORF">NQ315_015396</name>
</gene>
<organism evidence="1 2">
    <name type="scientific">Exocentrus adspersus</name>
    <dbReference type="NCBI Taxonomy" id="1586481"/>
    <lineage>
        <taxon>Eukaryota</taxon>
        <taxon>Metazoa</taxon>
        <taxon>Ecdysozoa</taxon>
        <taxon>Arthropoda</taxon>
        <taxon>Hexapoda</taxon>
        <taxon>Insecta</taxon>
        <taxon>Pterygota</taxon>
        <taxon>Neoptera</taxon>
        <taxon>Endopterygota</taxon>
        <taxon>Coleoptera</taxon>
        <taxon>Polyphaga</taxon>
        <taxon>Cucujiformia</taxon>
        <taxon>Chrysomeloidea</taxon>
        <taxon>Cerambycidae</taxon>
        <taxon>Lamiinae</taxon>
        <taxon>Acanthocinini</taxon>
        <taxon>Exocentrus</taxon>
    </lineage>
</organism>
<dbReference type="Gene3D" id="3.30.420.10">
    <property type="entry name" value="Ribonuclease H-like superfamily/Ribonuclease H"/>
    <property type="match status" value="1"/>
</dbReference>
<evidence type="ECO:0008006" key="3">
    <source>
        <dbReference type="Google" id="ProtNLM"/>
    </source>
</evidence>
<protein>
    <recommendedName>
        <fullName evidence="3">Transposase</fullName>
    </recommendedName>
</protein>
<dbReference type="Proteomes" id="UP001159042">
    <property type="component" value="Unassembled WGS sequence"/>
</dbReference>
<dbReference type="InterPro" id="IPR036397">
    <property type="entry name" value="RNaseH_sf"/>
</dbReference>
<sequence length="174" mass="20847">MKFKHNPKKELEILLHIEANPQLSSRQLAITETSQSTVNRTTRKYKYHLYHIELHQELHDEDFERRTRLLRSNGAVNRHNMHYYALENPSWVCEIQNQNHWSINVWCGILHNRIIGPYFFNNPLNDHHYLQFIREVLPGLLQEINDDARQNMGLQQDGAPPHYHRAFAKFEPIF</sequence>
<reference evidence="1 2" key="1">
    <citation type="journal article" date="2023" name="Insect Mol. Biol.">
        <title>Genome sequencing provides insights into the evolution of gene families encoding plant cell wall-degrading enzymes in longhorned beetles.</title>
        <authorList>
            <person name="Shin N.R."/>
            <person name="Okamura Y."/>
            <person name="Kirsch R."/>
            <person name="Pauchet Y."/>
        </authorList>
    </citation>
    <scope>NUCLEOTIDE SEQUENCE [LARGE SCALE GENOMIC DNA]</scope>
    <source>
        <strain evidence="1">EAD_L_NR</strain>
    </source>
</reference>
<keyword evidence="2" id="KW-1185">Reference proteome</keyword>
<evidence type="ECO:0000313" key="1">
    <source>
        <dbReference type="EMBL" id="KAJ8910688.1"/>
    </source>
</evidence>
<dbReference type="EMBL" id="JANEYG010000261">
    <property type="protein sequence ID" value="KAJ8910688.1"/>
    <property type="molecule type" value="Genomic_DNA"/>
</dbReference>
<evidence type="ECO:0000313" key="2">
    <source>
        <dbReference type="Proteomes" id="UP001159042"/>
    </source>
</evidence>
<proteinExistence type="predicted"/>
<dbReference type="GO" id="GO:0003676">
    <property type="term" value="F:nucleic acid binding"/>
    <property type="evidence" value="ECO:0007669"/>
    <property type="project" value="InterPro"/>
</dbReference>
<dbReference type="PANTHER" id="PTHR47326">
    <property type="entry name" value="TRANSPOSABLE ELEMENT TC3 TRANSPOSASE-LIKE PROTEIN"/>
    <property type="match status" value="1"/>
</dbReference>
<dbReference type="PANTHER" id="PTHR47326:SF1">
    <property type="entry name" value="HTH PSQ-TYPE DOMAIN-CONTAINING PROTEIN"/>
    <property type="match status" value="1"/>
</dbReference>
<comment type="caution">
    <text evidence="1">The sequence shown here is derived from an EMBL/GenBank/DDBJ whole genome shotgun (WGS) entry which is preliminary data.</text>
</comment>